<dbReference type="GO" id="GO:0000155">
    <property type="term" value="F:phosphorelay sensor kinase activity"/>
    <property type="evidence" value="ECO:0007669"/>
    <property type="project" value="TreeGrafter"/>
</dbReference>
<dbReference type="InterPro" id="IPR050351">
    <property type="entry name" value="BphY/WalK/GraS-like"/>
</dbReference>
<dbReference type="Gene3D" id="3.30.565.10">
    <property type="entry name" value="Histidine kinase-like ATPase, C-terminal domain"/>
    <property type="match status" value="1"/>
</dbReference>
<evidence type="ECO:0000256" key="3">
    <source>
        <dbReference type="ARBA" id="ARBA00012438"/>
    </source>
</evidence>
<feature type="transmembrane region" description="Helical" evidence="11">
    <location>
        <begin position="16"/>
        <end position="35"/>
    </location>
</feature>
<evidence type="ECO:0000313" key="13">
    <source>
        <dbReference type="EMBL" id="GKX30800.1"/>
    </source>
</evidence>
<evidence type="ECO:0000256" key="1">
    <source>
        <dbReference type="ARBA" id="ARBA00000085"/>
    </source>
</evidence>
<organism evidence="13 14">
    <name type="scientific">Vallitalea longa</name>
    <dbReference type="NCBI Taxonomy" id="2936439"/>
    <lineage>
        <taxon>Bacteria</taxon>
        <taxon>Bacillati</taxon>
        <taxon>Bacillota</taxon>
        <taxon>Clostridia</taxon>
        <taxon>Lachnospirales</taxon>
        <taxon>Vallitaleaceae</taxon>
        <taxon>Vallitalea</taxon>
    </lineage>
</organism>
<dbReference type="SMART" id="SM00387">
    <property type="entry name" value="HATPase_c"/>
    <property type="match status" value="1"/>
</dbReference>
<evidence type="ECO:0000256" key="6">
    <source>
        <dbReference type="ARBA" id="ARBA00022692"/>
    </source>
</evidence>
<evidence type="ECO:0000256" key="8">
    <source>
        <dbReference type="ARBA" id="ARBA00022989"/>
    </source>
</evidence>
<dbReference type="InterPro" id="IPR005467">
    <property type="entry name" value="His_kinase_dom"/>
</dbReference>
<comment type="subcellular location">
    <subcellularLocation>
        <location evidence="2">Cell membrane</location>
        <topology evidence="2">Multi-pass membrane protein</topology>
    </subcellularLocation>
</comment>
<accession>A0A9W5YE02</accession>
<keyword evidence="9" id="KW-0902">Two-component regulatory system</keyword>
<keyword evidence="5" id="KW-0808">Transferase</keyword>
<evidence type="ECO:0000256" key="7">
    <source>
        <dbReference type="ARBA" id="ARBA00022777"/>
    </source>
</evidence>
<dbReference type="Proteomes" id="UP001144256">
    <property type="component" value="Unassembled WGS sequence"/>
</dbReference>
<evidence type="ECO:0000259" key="12">
    <source>
        <dbReference type="PROSITE" id="PS50109"/>
    </source>
</evidence>
<dbReference type="PANTHER" id="PTHR45453">
    <property type="entry name" value="PHOSPHATE REGULON SENSOR PROTEIN PHOR"/>
    <property type="match status" value="1"/>
</dbReference>
<dbReference type="AlphaFoldDB" id="A0A9W5YE02"/>
<keyword evidence="6 11" id="KW-0812">Transmembrane</keyword>
<evidence type="ECO:0000256" key="5">
    <source>
        <dbReference type="ARBA" id="ARBA00022679"/>
    </source>
</evidence>
<feature type="domain" description="Histidine kinase" evidence="12">
    <location>
        <begin position="121"/>
        <end position="336"/>
    </location>
</feature>
<proteinExistence type="predicted"/>
<dbReference type="PANTHER" id="PTHR45453:SF2">
    <property type="entry name" value="HISTIDINE KINASE"/>
    <property type="match status" value="1"/>
</dbReference>
<dbReference type="GO" id="GO:0005886">
    <property type="term" value="C:plasma membrane"/>
    <property type="evidence" value="ECO:0007669"/>
    <property type="project" value="UniProtKB-SubCell"/>
</dbReference>
<keyword evidence="14" id="KW-1185">Reference proteome</keyword>
<feature type="transmembrane region" description="Helical" evidence="11">
    <location>
        <begin position="41"/>
        <end position="61"/>
    </location>
</feature>
<evidence type="ECO:0000256" key="9">
    <source>
        <dbReference type="ARBA" id="ARBA00023012"/>
    </source>
</evidence>
<dbReference type="InterPro" id="IPR036890">
    <property type="entry name" value="HATPase_C_sf"/>
</dbReference>
<reference evidence="13" key="1">
    <citation type="submission" date="2022-06" db="EMBL/GenBank/DDBJ databases">
        <title>Vallitalea longa sp. nov., an anaerobic bacterium isolated from marine sediment.</title>
        <authorList>
            <person name="Hirano S."/>
            <person name="Terahara T."/>
            <person name="Mori K."/>
            <person name="Hamada M."/>
            <person name="Matsumoto R."/>
            <person name="Kobayashi T."/>
        </authorList>
    </citation>
    <scope>NUCLEOTIDE SEQUENCE</scope>
    <source>
        <strain evidence="13">SH18-1</strain>
    </source>
</reference>
<dbReference type="Pfam" id="PF02518">
    <property type="entry name" value="HATPase_c"/>
    <property type="match status" value="1"/>
</dbReference>
<sequence length="337" mass="39903">MNSKMIKIFFIDRIKLIIFYVLNTSLLINYFNLYQQKSRSIVYPIIVAAFLLIIYLVLDWLKFYQFMKIIMKDGKDFSVKDNYGKEQLEIIKYIKTNQSRHIRKIRTIISEYKQNIRFFSLCIHNMKASITVIKLIIERINKKTYDENEINLINHEINKIHYLSEMGLNMLRFGDFSKDVCPTKLNIVEEMKSIITENKNYFIINNIYPKLSYEKEYISIITDKKWNKVILQQIMSNAIKYSVLKHVDNNINISISEKKSYVEVKISDSGIGIPDYDLKRAFQPFFTGENGRLSPNSSGIGLYLCKKICDKLKHKIKIESKKDIGTTVYIYYYSDYD</sequence>
<evidence type="ECO:0000256" key="11">
    <source>
        <dbReference type="SAM" id="Phobius"/>
    </source>
</evidence>
<comment type="catalytic activity">
    <reaction evidence="1">
        <text>ATP + protein L-histidine = ADP + protein N-phospho-L-histidine.</text>
        <dbReference type="EC" id="2.7.13.3"/>
    </reaction>
</comment>
<evidence type="ECO:0000256" key="4">
    <source>
        <dbReference type="ARBA" id="ARBA00022475"/>
    </source>
</evidence>
<dbReference type="RefSeq" id="WP_281817287.1">
    <property type="nucleotide sequence ID" value="NZ_BRLB01000012.1"/>
</dbReference>
<dbReference type="PRINTS" id="PR00344">
    <property type="entry name" value="BCTRLSENSOR"/>
</dbReference>
<dbReference type="EMBL" id="BRLB01000012">
    <property type="protein sequence ID" value="GKX30800.1"/>
    <property type="molecule type" value="Genomic_DNA"/>
</dbReference>
<gene>
    <name evidence="13" type="ORF">SH1V18_32800</name>
</gene>
<evidence type="ECO:0000256" key="10">
    <source>
        <dbReference type="ARBA" id="ARBA00023136"/>
    </source>
</evidence>
<dbReference type="InterPro" id="IPR004358">
    <property type="entry name" value="Sig_transdc_His_kin-like_C"/>
</dbReference>
<keyword evidence="4" id="KW-1003">Cell membrane</keyword>
<dbReference type="EC" id="2.7.13.3" evidence="3"/>
<dbReference type="GO" id="GO:0016036">
    <property type="term" value="P:cellular response to phosphate starvation"/>
    <property type="evidence" value="ECO:0007669"/>
    <property type="project" value="TreeGrafter"/>
</dbReference>
<comment type="caution">
    <text evidence="13">The sequence shown here is derived from an EMBL/GenBank/DDBJ whole genome shotgun (WGS) entry which is preliminary data.</text>
</comment>
<keyword evidence="8 11" id="KW-1133">Transmembrane helix</keyword>
<dbReference type="GO" id="GO:0004721">
    <property type="term" value="F:phosphoprotein phosphatase activity"/>
    <property type="evidence" value="ECO:0007669"/>
    <property type="project" value="TreeGrafter"/>
</dbReference>
<name>A0A9W5YE02_9FIRM</name>
<protein>
    <recommendedName>
        <fullName evidence="3">histidine kinase</fullName>
        <ecNumber evidence="3">2.7.13.3</ecNumber>
    </recommendedName>
</protein>
<evidence type="ECO:0000256" key="2">
    <source>
        <dbReference type="ARBA" id="ARBA00004651"/>
    </source>
</evidence>
<keyword evidence="7 13" id="KW-0418">Kinase</keyword>
<evidence type="ECO:0000313" key="14">
    <source>
        <dbReference type="Proteomes" id="UP001144256"/>
    </source>
</evidence>
<dbReference type="PROSITE" id="PS50109">
    <property type="entry name" value="HIS_KIN"/>
    <property type="match status" value="1"/>
</dbReference>
<keyword evidence="10 11" id="KW-0472">Membrane</keyword>
<dbReference type="InterPro" id="IPR003594">
    <property type="entry name" value="HATPase_dom"/>
</dbReference>
<dbReference type="SUPFAM" id="SSF55874">
    <property type="entry name" value="ATPase domain of HSP90 chaperone/DNA topoisomerase II/histidine kinase"/>
    <property type="match status" value="1"/>
</dbReference>